<accession>A0ACB8HNW8</accession>
<comment type="caution">
    <text evidence="1">The sequence shown here is derived from an EMBL/GenBank/DDBJ whole genome shotgun (WGS) entry which is preliminary data.</text>
</comment>
<gene>
    <name evidence="1" type="ORF">CY35_07G111900</name>
</gene>
<protein>
    <submittedName>
        <fullName evidence="1">Uncharacterized protein</fullName>
    </submittedName>
</protein>
<keyword evidence="2" id="KW-1185">Reference proteome</keyword>
<reference evidence="2" key="1">
    <citation type="journal article" date="2022" name="New Phytol.">
        <title>Phylogenomic structure and speciation in an emerging model: the Sphagnum magellanicum complex (Bryophyta).</title>
        <authorList>
            <person name="Shaw A.J."/>
            <person name="Piatkowski B."/>
            <person name="Duffy A.M."/>
            <person name="Aguero B."/>
            <person name="Imwattana K."/>
            <person name="Nieto-Lugilde M."/>
            <person name="Healey A."/>
            <person name="Weston D.J."/>
            <person name="Patel M.N."/>
            <person name="Schmutz J."/>
            <person name="Grimwood J."/>
            <person name="Yavitt J.B."/>
            <person name="Hassel K."/>
            <person name="Stenoien H.K."/>
            <person name="Flatberg K.I."/>
            <person name="Bickford C.P."/>
            <person name="Hicks K.A."/>
        </authorList>
    </citation>
    <scope>NUCLEOTIDE SEQUENCE [LARGE SCALE GENOMIC DNA]</scope>
</reference>
<name>A0ACB8HNW8_9BRYO</name>
<dbReference type="EMBL" id="CM038913">
    <property type="protein sequence ID" value="KAH9557946.1"/>
    <property type="molecule type" value="Genomic_DNA"/>
</dbReference>
<evidence type="ECO:0000313" key="1">
    <source>
        <dbReference type="EMBL" id="KAH9557946.1"/>
    </source>
</evidence>
<evidence type="ECO:0000313" key="2">
    <source>
        <dbReference type="Proteomes" id="UP000828922"/>
    </source>
</evidence>
<dbReference type="Proteomes" id="UP000828922">
    <property type="component" value="Linkage Group LG07"/>
</dbReference>
<proteinExistence type="predicted"/>
<sequence>MFLTSVMACSQGVMVVLFSSDLRDHKKIQHTRALGRANLFVVFLVVASLPAVLTRSLQGTRNSCLSQCGNVAIPYPFGTGPGCGLPEFSLNCTSDPGSDFSANPALLLAPACGPSGNFYQVTNISANTLIINATKLVAASCASTIDSGNYATTSACLGPDSAPYVFTSQNNLFAVQCEGWGHLFGDGKDVGKCQIGCDYTSQNEIAYCHNYECCTQLFPNSGVRDITIYGGGYCGWASVIYPPTYESGPQWGEWGVQLGWAIPGPSCQNATTLGNYSCAATATCHDAQFSALTGYTCACNAGYYGDGYANGTGCHDINECLNSTLNNCSTNANCINTIGSYYCNCTTGFIGDGYTNGSSCIAAEINKCLNSTLNNCSPNAVCTNTTGGYYCNCTNGLSGDGSRDGTGCQSIRKRNLLLVAGLPVIVAMLLGLGGVLLALLCCIKRRRKHKQFARRNFEALGKLQDFFTSLTDGESNTTTLFSLKELEKATNGFSDDQKLGVGGFGTVYKGTMESGLIVAVKRTNRLDTSGAQQFLNEVALLSQVNHRNLVHLYGCCLETEVPMLVFEYVSNGNLSEHLQGEKSSELGHLTWLKRMQIAIEIAEAISYLHSEANPPIYHRDVKSTNILLDSNYGVKVSDFGISKLIPLGATHVSTAAQGTPGYWDPEYFLSYQLTDKSDVYSFGVILLELITSQPPMNFNHDQSEMSLVAMCIPQIKDGNLEAIVDPKLLSSNSEEMETTLQEIEKVAILAMHCLAFKGDDRPSMKQVTEVLHQIKGRDYQWSEGRRNMSSEFGRVGVQELEMLQLIDANTPNSSQGSNTLSISNHSNSSSSLRVRK</sequence>
<organism evidence="1 2">
    <name type="scientific">Sphagnum magellanicum</name>
    <dbReference type="NCBI Taxonomy" id="128215"/>
    <lineage>
        <taxon>Eukaryota</taxon>
        <taxon>Viridiplantae</taxon>
        <taxon>Streptophyta</taxon>
        <taxon>Embryophyta</taxon>
        <taxon>Bryophyta</taxon>
        <taxon>Sphagnophytina</taxon>
        <taxon>Sphagnopsida</taxon>
        <taxon>Sphagnales</taxon>
        <taxon>Sphagnaceae</taxon>
        <taxon>Sphagnum</taxon>
    </lineage>
</organism>